<dbReference type="PANTHER" id="PTHR43646">
    <property type="entry name" value="GLYCOSYLTRANSFERASE"/>
    <property type="match status" value="1"/>
</dbReference>
<comment type="subcellular location">
    <subcellularLocation>
        <location evidence="1">Cell membrane</location>
    </subcellularLocation>
</comment>
<dbReference type="GO" id="GO:0016757">
    <property type="term" value="F:glycosyltransferase activity"/>
    <property type="evidence" value="ECO:0007669"/>
    <property type="project" value="UniProtKB-KW"/>
</dbReference>
<dbReference type="AlphaFoldDB" id="A0A7W9WEH1"/>
<dbReference type="GO" id="GO:0005886">
    <property type="term" value="C:plasma membrane"/>
    <property type="evidence" value="ECO:0007669"/>
    <property type="project" value="UniProtKB-SubCell"/>
</dbReference>
<keyword evidence="4" id="KW-0808">Transferase</keyword>
<dbReference type="Gene3D" id="3.90.550.10">
    <property type="entry name" value="Spore Coat Polysaccharide Biosynthesis Protein SpsA, Chain A"/>
    <property type="match status" value="1"/>
</dbReference>
<accession>A0A7W9WEH1</accession>
<evidence type="ECO:0000259" key="6">
    <source>
        <dbReference type="Pfam" id="PF00535"/>
    </source>
</evidence>
<keyword evidence="5" id="KW-0472">Membrane</keyword>
<reference evidence="7 8" key="1">
    <citation type="submission" date="2020-08" db="EMBL/GenBank/DDBJ databases">
        <title>Genomic Encyclopedia of Type Strains, Phase IV (KMG-IV): sequencing the most valuable type-strain genomes for metagenomic binning, comparative biology and taxonomic classification.</title>
        <authorList>
            <person name="Goeker M."/>
        </authorList>
    </citation>
    <scope>NUCLEOTIDE SEQUENCE [LARGE SCALE GENOMIC DNA]</scope>
    <source>
        <strain evidence="7 8">DSM 26718</strain>
    </source>
</reference>
<dbReference type="RefSeq" id="WP_183404741.1">
    <property type="nucleotide sequence ID" value="NZ_JACHGG010000005.1"/>
</dbReference>
<proteinExistence type="predicted"/>
<organism evidence="7 8">
    <name type="scientific">Hymenobacter luteus</name>
    <dbReference type="NCBI Taxonomy" id="1411122"/>
    <lineage>
        <taxon>Bacteria</taxon>
        <taxon>Pseudomonadati</taxon>
        <taxon>Bacteroidota</taxon>
        <taxon>Cytophagia</taxon>
        <taxon>Cytophagales</taxon>
        <taxon>Hymenobacteraceae</taxon>
        <taxon>Hymenobacter</taxon>
    </lineage>
</organism>
<dbReference type="Proteomes" id="UP000532746">
    <property type="component" value="Unassembled WGS sequence"/>
</dbReference>
<dbReference type="PANTHER" id="PTHR43646:SF2">
    <property type="entry name" value="GLYCOSYLTRANSFERASE 2-LIKE DOMAIN-CONTAINING PROTEIN"/>
    <property type="match status" value="1"/>
</dbReference>
<evidence type="ECO:0000313" key="7">
    <source>
        <dbReference type="EMBL" id="MBB6060682.1"/>
    </source>
</evidence>
<dbReference type="InterPro" id="IPR001173">
    <property type="entry name" value="Glyco_trans_2-like"/>
</dbReference>
<sequence>MKQALPLRFHAAPAATGGHPAPWHLAPPPAASLGAVVIIPAKNEAANIPAALAALAAQVDEQGQPLPEGWFEVLVLANNCRDRTAQVARTCAAHYPRLVVHVAEVTLSAAEAHVGKARRLLMDEACQRLEQVGQAGAFIASTDADTRVAPTWLAAIAAELARGADAVGGRILAYDADSRSPLRRHQLQDAAYYLLRARLEQLLDPITHDPWPRHHQHFGASLALTAAAYRRVGGLPVVPYLEDEALYQALLRHDQRLRHSPAVRVFTSSRQKGRVPVGLSWQLRQWAAQHAARQEPTVTNPVLLMAEWRLRAHLRRLWHCHTGEQLLNGSLVLPQPRREGSSYLQQELARHATFGQLWEKMRTRFLYHAHRRWPPVPVSGAIQQLRQELARQERGHRALVDSPEGQCALA</sequence>
<protein>
    <recommendedName>
        <fullName evidence="6">Glycosyltransferase 2-like domain-containing protein</fullName>
    </recommendedName>
</protein>
<dbReference type="EMBL" id="JACHGG010000005">
    <property type="protein sequence ID" value="MBB6060682.1"/>
    <property type="molecule type" value="Genomic_DNA"/>
</dbReference>
<evidence type="ECO:0000256" key="2">
    <source>
        <dbReference type="ARBA" id="ARBA00022475"/>
    </source>
</evidence>
<name>A0A7W9WEH1_9BACT</name>
<comment type="caution">
    <text evidence="7">The sequence shown here is derived from an EMBL/GenBank/DDBJ whole genome shotgun (WGS) entry which is preliminary data.</text>
</comment>
<keyword evidence="3" id="KW-0328">Glycosyltransferase</keyword>
<evidence type="ECO:0000313" key="8">
    <source>
        <dbReference type="Proteomes" id="UP000532746"/>
    </source>
</evidence>
<keyword evidence="2" id="KW-1003">Cell membrane</keyword>
<dbReference type="SUPFAM" id="SSF53448">
    <property type="entry name" value="Nucleotide-diphospho-sugar transferases"/>
    <property type="match status" value="1"/>
</dbReference>
<dbReference type="InterPro" id="IPR029044">
    <property type="entry name" value="Nucleotide-diphossugar_trans"/>
</dbReference>
<evidence type="ECO:0000256" key="3">
    <source>
        <dbReference type="ARBA" id="ARBA00022676"/>
    </source>
</evidence>
<feature type="domain" description="Glycosyltransferase 2-like" evidence="6">
    <location>
        <begin position="37"/>
        <end position="197"/>
    </location>
</feature>
<evidence type="ECO:0000256" key="1">
    <source>
        <dbReference type="ARBA" id="ARBA00004236"/>
    </source>
</evidence>
<dbReference type="Pfam" id="PF00535">
    <property type="entry name" value="Glycos_transf_2"/>
    <property type="match status" value="1"/>
</dbReference>
<evidence type="ECO:0000256" key="5">
    <source>
        <dbReference type="ARBA" id="ARBA00023136"/>
    </source>
</evidence>
<keyword evidence="8" id="KW-1185">Reference proteome</keyword>
<gene>
    <name evidence="7" type="ORF">HNQ93_003556</name>
</gene>
<evidence type="ECO:0000256" key="4">
    <source>
        <dbReference type="ARBA" id="ARBA00022679"/>
    </source>
</evidence>